<organism evidence="10 11">
    <name type="scientific">Paenibacillus antarcticus</name>
    <dbReference type="NCBI Taxonomy" id="253703"/>
    <lineage>
        <taxon>Bacteria</taxon>
        <taxon>Bacillati</taxon>
        <taxon>Bacillota</taxon>
        <taxon>Bacilli</taxon>
        <taxon>Bacillales</taxon>
        <taxon>Paenibacillaceae</taxon>
        <taxon>Paenibacillus</taxon>
    </lineage>
</organism>
<evidence type="ECO:0000256" key="6">
    <source>
        <dbReference type="ARBA" id="ARBA00023146"/>
    </source>
</evidence>
<dbReference type="InterPro" id="IPR002306">
    <property type="entry name" value="Trp-tRNA-ligase"/>
</dbReference>
<proteinExistence type="inferred from homology"/>
<dbReference type="InterPro" id="IPR024109">
    <property type="entry name" value="Trp-tRNA-ligase_bac-type"/>
</dbReference>
<dbReference type="InterPro" id="IPR002305">
    <property type="entry name" value="aa-tRNA-synth_Ic"/>
</dbReference>
<evidence type="ECO:0000256" key="1">
    <source>
        <dbReference type="ARBA" id="ARBA00005594"/>
    </source>
</evidence>
<dbReference type="NCBIfam" id="TIGR00233">
    <property type="entry name" value="trpS"/>
    <property type="match status" value="1"/>
</dbReference>
<feature type="binding site" evidence="8">
    <location>
        <begin position="209"/>
        <end position="213"/>
    </location>
    <ligand>
        <name>ATP</name>
        <dbReference type="ChEBI" id="CHEBI:30616"/>
    </ligand>
</feature>
<keyword evidence="11" id="KW-1185">Reference proteome</keyword>
<accession>A0A168R404</accession>
<comment type="caution">
    <text evidence="10">The sequence shown here is derived from an EMBL/GenBank/DDBJ whole genome shotgun (WGS) entry which is preliminary data.</text>
</comment>
<feature type="short sequence motif" description="'HIGH' region" evidence="8">
    <location>
        <begin position="27"/>
        <end position="35"/>
    </location>
</feature>
<evidence type="ECO:0000256" key="7">
    <source>
        <dbReference type="ARBA" id="ARBA00049929"/>
    </source>
</evidence>
<comment type="subcellular location">
    <subcellularLocation>
        <location evidence="8">Cytoplasm</location>
    </subcellularLocation>
</comment>
<sequence length="347" mass="38569">MWAFFCCFIYYLGGVKLKKRVLSGIQPSGRLTLGNYIGAMKNFVKLQDLHQCYFMVADLHAITVPQEPETLRDLSEANAALFIAAGIDPAKSNVFLQSAVPQHAELGWLLTTLTTMGELERMTQFKDKSNGKESIGAGLFVYPSLMAADILLYNADLVPVGDDQKQHLELTRDLAGRFNSRFGKYFTAPEPYIPEVGARIMSLDDGTKKMSKSSAVPGSFIALLDEPDVIRKKISRATTDSGAEVRYDVVNKPEVSNLMSIYSQCSDMSLEDIRVKYEGKMYGGFKKDLAEVIVATLEPLQNRYYDIRSSGEIRDILAQGAQNASEIATQTLDEVKQRMGFLSSKKH</sequence>
<evidence type="ECO:0000313" key="10">
    <source>
        <dbReference type="EMBL" id="OAB48561.1"/>
    </source>
</evidence>
<evidence type="ECO:0000256" key="4">
    <source>
        <dbReference type="ARBA" id="ARBA00022840"/>
    </source>
</evidence>
<keyword evidence="8" id="KW-0963">Cytoplasm</keyword>
<feature type="binding site" evidence="8">
    <location>
        <begin position="26"/>
        <end position="28"/>
    </location>
    <ligand>
        <name>ATP</name>
        <dbReference type="ChEBI" id="CHEBI:30616"/>
    </ligand>
</feature>
<comment type="subunit">
    <text evidence="8">Homodimer.</text>
</comment>
<dbReference type="AlphaFoldDB" id="A0A168R404"/>
<dbReference type="GO" id="GO:0004830">
    <property type="term" value="F:tryptophan-tRNA ligase activity"/>
    <property type="evidence" value="ECO:0007669"/>
    <property type="project" value="UniProtKB-UniRule"/>
</dbReference>
<evidence type="ECO:0000256" key="5">
    <source>
        <dbReference type="ARBA" id="ARBA00022917"/>
    </source>
</evidence>
<evidence type="ECO:0000313" key="11">
    <source>
        <dbReference type="Proteomes" id="UP000077355"/>
    </source>
</evidence>
<keyword evidence="2 8" id="KW-0436">Ligase</keyword>
<dbReference type="PANTHER" id="PTHR43766">
    <property type="entry name" value="TRYPTOPHAN--TRNA LIGASE, MITOCHONDRIAL"/>
    <property type="match status" value="1"/>
</dbReference>
<keyword evidence="3 8" id="KW-0547">Nucleotide-binding</keyword>
<dbReference type="GO" id="GO:0005524">
    <property type="term" value="F:ATP binding"/>
    <property type="evidence" value="ECO:0007669"/>
    <property type="project" value="UniProtKB-UniRule"/>
</dbReference>
<dbReference type="GO" id="GO:0006436">
    <property type="term" value="P:tryptophanyl-tRNA aminoacylation"/>
    <property type="evidence" value="ECO:0007669"/>
    <property type="project" value="UniProtKB-UniRule"/>
</dbReference>
<keyword evidence="5 8" id="KW-0648">Protein biosynthesis</keyword>
<dbReference type="GO" id="GO:0005829">
    <property type="term" value="C:cytosol"/>
    <property type="evidence" value="ECO:0007669"/>
    <property type="project" value="TreeGrafter"/>
</dbReference>
<dbReference type="OrthoDB" id="9801042at2"/>
<feature type="short sequence motif" description="'KMSKS' region" evidence="8">
    <location>
        <begin position="209"/>
        <end position="213"/>
    </location>
</feature>
<feature type="binding site" evidence="8">
    <location>
        <begin position="34"/>
        <end position="35"/>
    </location>
    <ligand>
        <name>ATP</name>
        <dbReference type="ChEBI" id="CHEBI:30616"/>
    </ligand>
</feature>
<dbReference type="InterPro" id="IPR014729">
    <property type="entry name" value="Rossmann-like_a/b/a_fold"/>
</dbReference>
<gene>
    <name evidence="8" type="primary">trpS</name>
    <name evidence="10" type="ORF">PBAT_02700</name>
</gene>
<dbReference type="Gene3D" id="3.40.50.620">
    <property type="entry name" value="HUPs"/>
    <property type="match status" value="1"/>
</dbReference>
<dbReference type="InterPro" id="IPR001412">
    <property type="entry name" value="aa-tRNA-synth_I_CS"/>
</dbReference>
<dbReference type="SUPFAM" id="SSF52374">
    <property type="entry name" value="Nucleotidylyl transferase"/>
    <property type="match status" value="1"/>
</dbReference>
<dbReference type="PROSITE" id="PS00178">
    <property type="entry name" value="AA_TRNA_LIGASE_I"/>
    <property type="match status" value="1"/>
</dbReference>
<dbReference type="Gene3D" id="1.10.240.10">
    <property type="entry name" value="Tyrosyl-Transfer RNA Synthetase"/>
    <property type="match status" value="1"/>
</dbReference>
<reference evidence="10 11" key="1">
    <citation type="submission" date="2016-03" db="EMBL/GenBank/DDBJ databases">
        <title>Draft genome sequence of Paenibacillus antarcticus CECT 5836.</title>
        <authorList>
            <person name="Shin S.-K."/>
            <person name="Yi H."/>
        </authorList>
    </citation>
    <scope>NUCLEOTIDE SEQUENCE [LARGE SCALE GENOMIC DNA]</scope>
    <source>
        <strain evidence="10 11">CECT 5836</strain>
    </source>
</reference>
<dbReference type="CDD" id="cd00806">
    <property type="entry name" value="TrpRS_core"/>
    <property type="match status" value="1"/>
</dbReference>
<feature type="binding site" evidence="8">
    <location>
        <position position="200"/>
    </location>
    <ligand>
        <name>ATP</name>
        <dbReference type="ChEBI" id="CHEBI:30616"/>
    </ligand>
</feature>
<dbReference type="EMBL" id="LVJI01000001">
    <property type="protein sequence ID" value="OAB48561.1"/>
    <property type="molecule type" value="Genomic_DNA"/>
</dbReference>
<dbReference type="EC" id="6.1.1.2" evidence="8"/>
<keyword evidence="4 8" id="KW-0067">ATP-binding</keyword>
<evidence type="ECO:0000256" key="2">
    <source>
        <dbReference type="ARBA" id="ARBA00022598"/>
    </source>
</evidence>
<protein>
    <recommendedName>
        <fullName evidence="8">Tryptophan--tRNA ligase</fullName>
        <ecNumber evidence="8">6.1.1.2</ecNumber>
    </recommendedName>
    <alternativeName>
        <fullName evidence="8">Tryptophanyl-tRNA synthetase</fullName>
        <shortName evidence="8">TrpRS</shortName>
    </alternativeName>
</protein>
<dbReference type="PRINTS" id="PR01039">
    <property type="entry name" value="TRNASYNTHTRP"/>
</dbReference>
<feature type="binding site" evidence="8">
    <location>
        <begin position="161"/>
        <end position="163"/>
    </location>
    <ligand>
        <name>ATP</name>
        <dbReference type="ChEBI" id="CHEBI:30616"/>
    </ligand>
</feature>
<evidence type="ECO:0000256" key="9">
    <source>
        <dbReference type="RuleBase" id="RU363036"/>
    </source>
</evidence>
<dbReference type="FunFam" id="1.10.240.10:FF:000002">
    <property type="entry name" value="Tryptophan--tRNA ligase"/>
    <property type="match status" value="1"/>
</dbReference>
<dbReference type="Pfam" id="PF00579">
    <property type="entry name" value="tRNA-synt_1b"/>
    <property type="match status" value="1"/>
</dbReference>
<dbReference type="Proteomes" id="UP000077355">
    <property type="component" value="Unassembled WGS sequence"/>
</dbReference>
<dbReference type="HAMAP" id="MF_00140_B">
    <property type="entry name" value="Trp_tRNA_synth_B"/>
    <property type="match status" value="1"/>
</dbReference>
<comment type="function">
    <text evidence="8">Catalyzes the attachment of tryptophan to tRNA(Trp).</text>
</comment>
<feature type="binding site" evidence="8">
    <location>
        <position position="149"/>
    </location>
    <ligand>
        <name>L-tryptophan</name>
        <dbReference type="ChEBI" id="CHEBI:57912"/>
    </ligand>
</feature>
<dbReference type="PANTHER" id="PTHR43766:SF1">
    <property type="entry name" value="TRYPTOPHAN--TRNA LIGASE, MITOCHONDRIAL"/>
    <property type="match status" value="1"/>
</dbReference>
<comment type="catalytic activity">
    <reaction evidence="7 8">
        <text>tRNA(Trp) + L-tryptophan + ATP = L-tryptophyl-tRNA(Trp) + AMP + diphosphate + H(+)</text>
        <dbReference type="Rhea" id="RHEA:24080"/>
        <dbReference type="Rhea" id="RHEA-COMP:9671"/>
        <dbReference type="Rhea" id="RHEA-COMP:9705"/>
        <dbReference type="ChEBI" id="CHEBI:15378"/>
        <dbReference type="ChEBI" id="CHEBI:30616"/>
        <dbReference type="ChEBI" id="CHEBI:33019"/>
        <dbReference type="ChEBI" id="CHEBI:57912"/>
        <dbReference type="ChEBI" id="CHEBI:78442"/>
        <dbReference type="ChEBI" id="CHEBI:78535"/>
        <dbReference type="ChEBI" id="CHEBI:456215"/>
        <dbReference type="EC" id="6.1.1.2"/>
    </reaction>
</comment>
<name>A0A168R404_9BACL</name>
<evidence type="ECO:0000256" key="8">
    <source>
        <dbReference type="HAMAP-Rule" id="MF_00140"/>
    </source>
</evidence>
<evidence type="ECO:0000256" key="3">
    <source>
        <dbReference type="ARBA" id="ARBA00022741"/>
    </source>
</evidence>
<keyword evidence="6 8" id="KW-0030">Aminoacyl-tRNA synthetase</keyword>
<dbReference type="InterPro" id="IPR050203">
    <property type="entry name" value="Trp-tRNA_synthetase"/>
</dbReference>
<comment type="similarity">
    <text evidence="1 8 9">Belongs to the class-I aminoacyl-tRNA synthetase family.</text>
</comment>